<dbReference type="Gene3D" id="1.20.1250.20">
    <property type="entry name" value="MFS general substrate transporter like domains"/>
    <property type="match status" value="1"/>
</dbReference>
<gene>
    <name evidence="5" type="ORF">ESB00_17495</name>
</gene>
<keyword evidence="6" id="KW-1185">Reference proteome</keyword>
<dbReference type="PANTHER" id="PTHR23526">
    <property type="entry name" value="INTEGRAL MEMBRANE TRANSPORT PROTEIN-RELATED"/>
    <property type="match status" value="1"/>
</dbReference>
<keyword evidence="2 4" id="KW-1133">Transmembrane helix</keyword>
<organism evidence="5 6">
    <name type="scientific">Oleiharenicola lentus</name>
    <dbReference type="NCBI Taxonomy" id="2508720"/>
    <lineage>
        <taxon>Bacteria</taxon>
        <taxon>Pseudomonadati</taxon>
        <taxon>Verrucomicrobiota</taxon>
        <taxon>Opitutia</taxon>
        <taxon>Opitutales</taxon>
        <taxon>Opitutaceae</taxon>
        <taxon>Oleiharenicola</taxon>
    </lineage>
</organism>
<evidence type="ECO:0000256" key="1">
    <source>
        <dbReference type="ARBA" id="ARBA00022692"/>
    </source>
</evidence>
<dbReference type="GO" id="GO:0022857">
    <property type="term" value="F:transmembrane transporter activity"/>
    <property type="evidence" value="ECO:0007669"/>
    <property type="project" value="InterPro"/>
</dbReference>
<evidence type="ECO:0000313" key="5">
    <source>
        <dbReference type="EMBL" id="RXK53487.1"/>
    </source>
</evidence>
<feature type="transmembrane region" description="Helical" evidence="4">
    <location>
        <begin position="358"/>
        <end position="380"/>
    </location>
</feature>
<keyword evidence="1 4" id="KW-0812">Transmembrane</keyword>
<feature type="transmembrane region" description="Helical" evidence="4">
    <location>
        <begin position="267"/>
        <end position="288"/>
    </location>
</feature>
<protein>
    <submittedName>
        <fullName evidence="5">MFS transporter</fullName>
    </submittedName>
</protein>
<dbReference type="SUPFAM" id="SSF103473">
    <property type="entry name" value="MFS general substrate transporter"/>
    <property type="match status" value="1"/>
</dbReference>
<feature type="transmembrane region" description="Helical" evidence="4">
    <location>
        <begin position="153"/>
        <end position="174"/>
    </location>
</feature>
<comment type="caution">
    <text evidence="5">The sequence shown here is derived from an EMBL/GenBank/DDBJ whole genome shotgun (WGS) entry which is preliminary data.</text>
</comment>
<keyword evidence="3 4" id="KW-0472">Membrane</keyword>
<dbReference type="OrthoDB" id="8877752at2"/>
<feature type="transmembrane region" description="Helical" evidence="4">
    <location>
        <begin position="300"/>
        <end position="321"/>
    </location>
</feature>
<dbReference type="Proteomes" id="UP000290218">
    <property type="component" value="Unassembled WGS sequence"/>
</dbReference>
<accession>A0A4Q1C4X9</accession>
<evidence type="ECO:0000256" key="2">
    <source>
        <dbReference type="ARBA" id="ARBA00022989"/>
    </source>
</evidence>
<dbReference type="EMBL" id="SDHX01000002">
    <property type="protein sequence ID" value="RXK53487.1"/>
    <property type="molecule type" value="Genomic_DNA"/>
</dbReference>
<feature type="transmembrane region" description="Helical" evidence="4">
    <location>
        <begin position="186"/>
        <end position="209"/>
    </location>
</feature>
<dbReference type="AlphaFoldDB" id="A0A4Q1C4X9"/>
<sequence>MSPPSSLPSASPEMAHDTPVPRWRIGTLSYSKGALVLLFFWLLWGDFTFTLIKDRSIPVIVQLLLKKHGASDLVTGLLLGTVPSLMSVFAAPIVSYYSDRHRGKHGRRIPFLMITTPIAVLAMAGLAASPWLVRLLPTGGHWSEDVLMLCLLGLFWTVFEFSAVTANVIFLGLINDVVPANLLGRFFGLFRILALLAGMGFNLWLLGAAESHHTLIFAGMAGLYGVGFSLMCLRVTEGEYPPPAAAPPGGGWGAARRYFSECFTEPFYRWVFAYFALVNVAFFPTNLYNIYLARSLDVDMAFYGKLLAFSYLLSLVMSYPIGALADRYHPFRVSWVCVALYAIFCLVAGFVTTSGATFSVVFVLHTFLVGMIITAVSSLGQRLFPRSRFAQFSSAALMLLALLQIVFAPVVGWFLDAFGHIYRHTYTLGFIVNIAVLAVGVVVARKIRRFGGYAGYQPPGETPPERST</sequence>
<feature type="transmembrane region" description="Helical" evidence="4">
    <location>
        <begin position="392"/>
        <end position="415"/>
    </location>
</feature>
<feature type="transmembrane region" description="Helical" evidence="4">
    <location>
        <begin position="421"/>
        <end position="444"/>
    </location>
</feature>
<feature type="transmembrane region" description="Helical" evidence="4">
    <location>
        <begin position="333"/>
        <end position="352"/>
    </location>
</feature>
<feature type="transmembrane region" description="Helical" evidence="4">
    <location>
        <begin position="109"/>
        <end position="133"/>
    </location>
</feature>
<dbReference type="PANTHER" id="PTHR23526:SF2">
    <property type="entry name" value="MAJOR FACILITATOR SUPERFAMILY (MFS) PROFILE DOMAIN-CONTAINING PROTEIN"/>
    <property type="match status" value="1"/>
</dbReference>
<evidence type="ECO:0000256" key="4">
    <source>
        <dbReference type="SAM" id="Phobius"/>
    </source>
</evidence>
<evidence type="ECO:0000313" key="6">
    <source>
        <dbReference type="Proteomes" id="UP000290218"/>
    </source>
</evidence>
<feature type="transmembrane region" description="Helical" evidence="4">
    <location>
        <begin position="73"/>
        <end position="97"/>
    </location>
</feature>
<dbReference type="RefSeq" id="WP_129049181.1">
    <property type="nucleotide sequence ID" value="NZ_SDHX01000002.1"/>
</dbReference>
<evidence type="ECO:0000256" key="3">
    <source>
        <dbReference type="ARBA" id="ARBA00023136"/>
    </source>
</evidence>
<dbReference type="InterPro" id="IPR052528">
    <property type="entry name" value="Sugar_transport-like"/>
</dbReference>
<dbReference type="Pfam" id="PF07690">
    <property type="entry name" value="MFS_1"/>
    <property type="match status" value="1"/>
</dbReference>
<dbReference type="InterPro" id="IPR036259">
    <property type="entry name" value="MFS_trans_sf"/>
</dbReference>
<dbReference type="InterPro" id="IPR011701">
    <property type="entry name" value="MFS"/>
</dbReference>
<proteinExistence type="predicted"/>
<feature type="transmembrane region" description="Helical" evidence="4">
    <location>
        <begin position="34"/>
        <end position="53"/>
    </location>
</feature>
<reference evidence="5 6" key="1">
    <citation type="submission" date="2019-01" db="EMBL/GenBank/DDBJ databases">
        <title>Lacunisphaera sp. strain TWA-58.</title>
        <authorList>
            <person name="Chen W.-M."/>
        </authorList>
    </citation>
    <scope>NUCLEOTIDE SEQUENCE [LARGE SCALE GENOMIC DNA]</scope>
    <source>
        <strain evidence="5 6">TWA-58</strain>
    </source>
</reference>
<name>A0A4Q1C4X9_9BACT</name>
<feature type="transmembrane region" description="Helical" evidence="4">
    <location>
        <begin position="215"/>
        <end position="233"/>
    </location>
</feature>